<dbReference type="GeneID" id="39420467"/>
<dbReference type="GO" id="GO:0022627">
    <property type="term" value="C:cytosolic small ribosomal subunit"/>
    <property type="evidence" value="ECO:0007669"/>
    <property type="project" value="TreeGrafter"/>
</dbReference>
<comment type="function">
    <text evidence="5">May be involved in maturation of the 30S ribosomal subunit.</text>
</comment>
<dbReference type="GO" id="GO:0006412">
    <property type="term" value="P:translation"/>
    <property type="evidence" value="ECO:0007669"/>
    <property type="project" value="UniProtKB-UniRule"/>
</dbReference>
<proteinExistence type="inferred from homology"/>
<dbReference type="KEGG" id="nfn:NFRAN_1023"/>
<keyword evidence="7" id="KW-1185">Reference proteome</keyword>
<sequence length="150" mass="17245">MAKVFDVPANELISKLTEQLKKDKKINPPEWASYVKTGPHVEKVPQNRDWWYTRCASLARKVYLHGPIGISDLKSYYGGRKRIGYNLDHHKDAGGAIIRKALQQLELSGYVEKKAKGRVISNEGMKRLDRLATEIFKEISKMDKNLERYA</sequence>
<organism evidence="6 7">
    <name type="scientific">Candidatus Nitrosocosmicus franklandianus</name>
    <dbReference type="NCBI Taxonomy" id="1798806"/>
    <lineage>
        <taxon>Archaea</taxon>
        <taxon>Nitrososphaerota</taxon>
        <taxon>Nitrososphaeria</taxon>
        <taxon>Nitrososphaerales</taxon>
        <taxon>Nitrososphaeraceae</taxon>
        <taxon>Candidatus Nitrosocosmicus</taxon>
    </lineage>
</organism>
<dbReference type="InterPro" id="IPR027548">
    <property type="entry name" value="Ribosomal_eS19_archaeal"/>
</dbReference>
<dbReference type="Pfam" id="PF01090">
    <property type="entry name" value="Ribosomal_S19e"/>
    <property type="match status" value="1"/>
</dbReference>
<comment type="similarity">
    <text evidence="1 5">Belongs to the eukaryotic ribosomal protein eS19 family.</text>
</comment>
<gene>
    <name evidence="5 6" type="primary">rps19e</name>
    <name evidence="6" type="ORF">NFRAN_1023</name>
</gene>
<dbReference type="Proteomes" id="UP000294299">
    <property type="component" value="Chromosome NFRAN"/>
</dbReference>
<keyword evidence="3 5" id="KW-0687">Ribonucleoprotein</keyword>
<dbReference type="InterPro" id="IPR036390">
    <property type="entry name" value="WH_DNA-bd_sf"/>
</dbReference>
<dbReference type="InterPro" id="IPR001266">
    <property type="entry name" value="Ribosomal_eS19"/>
</dbReference>
<dbReference type="GO" id="GO:0003735">
    <property type="term" value="F:structural constituent of ribosome"/>
    <property type="evidence" value="ECO:0007669"/>
    <property type="project" value="InterPro"/>
</dbReference>
<dbReference type="InterPro" id="IPR036388">
    <property type="entry name" value="WH-like_DNA-bd_sf"/>
</dbReference>
<dbReference type="EMBL" id="LR216287">
    <property type="protein sequence ID" value="VFJ13345.1"/>
    <property type="molecule type" value="Genomic_DNA"/>
</dbReference>
<evidence type="ECO:0000256" key="5">
    <source>
        <dbReference type="HAMAP-Rule" id="MF_01474"/>
    </source>
</evidence>
<dbReference type="FunFam" id="1.10.10.10:FF:000449">
    <property type="entry name" value="30S ribosomal protein S19e"/>
    <property type="match status" value="1"/>
</dbReference>
<evidence type="ECO:0000313" key="6">
    <source>
        <dbReference type="EMBL" id="VFJ13345.1"/>
    </source>
</evidence>
<protein>
    <recommendedName>
        <fullName evidence="4 5">Small ribosomal subunit protein eS19</fullName>
    </recommendedName>
</protein>
<accession>A0A484IBD5</accession>
<dbReference type="GO" id="GO:0003723">
    <property type="term" value="F:RNA binding"/>
    <property type="evidence" value="ECO:0007669"/>
    <property type="project" value="TreeGrafter"/>
</dbReference>
<dbReference type="SUPFAM" id="SSF46785">
    <property type="entry name" value="Winged helix' DNA-binding domain"/>
    <property type="match status" value="1"/>
</dbReference>
<evidence type="ECO:0000256" key="2">
    <source>
        <dbReference type="ARBA" id="ARBA00022980"/>
    </source>
</evidence>
<dbReference type="SMART" id="SM01413">
    <property type="entry name" value="Ribosomal_S19e"/>
    <property type="match status" value="1"/>
</dbReference>
<dbReference type="GO" id="GO:0000028">
    <property type="term" value="P:ribosomal small subunit assembly"/>
    <property type="evidence" value="ECO:0007669"/>
    <property type="project" value="TreeGrafter"/>
</dbReference>
<evidence type="ECO:0000256" key="1">
    <source>
        <dbReference type="ARBA" id="ARBA00010014"/>
    </source>
</evidence>
<keyword evidence="2 5" id="KW-0689">Ribosomal protein</keyword>
<dbReference type="PANTHER" id="PTHR11710">
    <property type="entry name" value="40S RIBOSOMAL PROTEIN S19"/>
    <property type="match status" value="1"/>
</dbReference>
<dbReference type="NCBIfam" id="NF006811">
    <property type="entry name" value="PRK09333.1"/>
    <property type="match status" value="1"/>
</dbReference>
<evidence type="ECO:0000313" key="7">
    <source>
        <dbReference type="Proteomes" id="UP000294299"/>
    </source>
</evidence>
<dbReference type="RefSeq" id="WP_134483241.1">
    <property type="nucleotide sequence ID" value="NZ_LR216287.1"/>
</dbReference>
<dbReference type="OrthoDB" id="371836at2157"/>
<comment type="subunit">
    <text evidence="5">Part of the 30S ribosomal subunit.</text>
</comment>
<dbReference type="HAMAP" id="MF_01474">
    <property type="entry name" value="Ribosomal_eS19"/>
    <property type="match status" value="1"/>
</dbReference>
<reference evidence="6 7" key="1">
    <citation type="submission" date="2019-02" db="EMBL/GenBank/DDBJ databases">
        <authorList>
            <person name="Lehtovirta-Morley E L."/>
        </authorList>
    </citation>
    <scope>NUCLEOTIDE SEQUENCE [LARGE SCALE GENOMIC DNA]</scope>
    <source>
        <strain evidence="6">NFRAN1</strain>
    </source>
</reference>
<evidence type="ECO:0000256" key="4">
    <source>
        <dbReference type="ARBA" id="ARBA00035143"/>
    </source>
</evidence>
<name>A0A484IBD5_9ARCH</name>
<evidence type="ECO:0000256" key="3">
    <source>
        <dbReference type="ARBA" id="ARBA00023274"/>
    </source>
</evidence>
<dbReference type="PANTHER" id="PTHR11710:SF0">
    <property type="entry name" value="40S RIBOSOMAL PROTEIN S19"/>
    <property type="match status" value="1"/>
</dbReference>
<dbReference type="Gene3D" id="1.10.10.10">
    <property type="entry name" value="Winged helix-like DNA-binding domain superfamily/Winged helix DNA-binding domain"/>
    <property type="match status" value="1"/>
</dbReference>
<dbReference type="AlphaFoldDB" id="A0A484IBD5"/>